<reference evidence="2" key="3">
    <citation type="submission" date="2025-09" db="UniProtKB">
        <authorList>
            <consortium name="Ensembl"/>
        </authorList>
    </citation>
    <scope>IDENTIFICATION</scope>
</reference>
<protein>
    <recommendedName>
        <fullName evidence="1">Ig-like domain-containing protein</fullName>
    </recommendedName>
</protein>
<evidence type="ECO:0000259" key="1">
    <source>
        <dbReference type="PROSITE" id="PS50835"/>
    </source>
</evidence>
<dbReference type="InterPro" id="IPR013783">
    <property type="entry name" value="Ig-like_fold"/>
</dbReference>
<dbReference type="EMBL" id="AYCK01015794">
    <property type="status" value="NOT_ANNOTATED_CDS"/>
    <property type="molecule type" value="Genomic_DNA"/>
</dbReference>
<dbReference type="PANTHER" id="PTHR46013:SF4">
    <property type="entry name" value="B-CELL RECEPTOR CD22-RELATED"/>
    <property type="match status" value="1"/>
</dbReference>
<dbReference type="PROSITE" id="PS50835">
    <property type="entry name" value="IG_LIKE"/>
    <property type="match status" value="3"/>
</dbReference>
<keyword evidence="3" id="KW-1185">Reference proteome</keyword>
<dbReference type="InterPro" id="IPR003598">
    <property type="entry name" value="Ig_sub2"/>
</dbReference>
<dbReference type="InterPro" id="IPR007110">
    <property type="entry name" value="Ig-like_dom"/>
</dbReference>
<feature type="domain" description="Ig-like" evidence="1">
    <location>
        <begin position="1"/>
        <end position="87"/>
    </location>
</feature>
<dbReference type="eggNOG" id="KOG4475">
    <property type="taxonomic scope" value="Eukaryota"/>
</dbReference>
<dbReference type="InterPro" id="IPR003599">
    <property type="entry name" value="Ig_sub"/>
</dbReference>
<evidence type="ECO:0000313" key="3">
    <source>
        <dbReference type="Proteomes" id="UP000028760"/>
    </source>
</evidence>
<proteinExistence type="predicted"/>
<dbReference type="EMBL" id="AYCK01015793">
    <property type="status" value="NOT_ANNOTATED_CDS"/>
    <property type="molecule type" value="Genomic_DNA"/>
</dbReference>
<dbReference type="InterPro" id="IPR036179">
    <property type="entry name" value="Ig-like_dom_sf"/>
</dbReference>
<organism evidence="2 3">
    <name type="scientific">Poecilia formosa</name>
    <name type="common">Amazon molly</name>
    <name type="synonym">Limia formosa</name>
    <dbReference type="NCBI Taxonomy" id="48698"/>
    <lineage>
        <taxon>Eukaryota</taxon>
        <taxon>Metazoa</taxon>
        <taxon>Chordata</taxon>
        <taxon>Craniata</taxon>
        <taxon>Vertebrata</taxon>
        <taxon>Euteleostomi</taxon>
        <taxon>Actinopterygii</taxon>
        <taxon>Neopterygii</taxon>
        <taxon>Teleostei</taxon>
        <taxon>Neoteleostei</taxon>
        <taxon>Acanthomorphata</taxon>
        <taxon>Ovalentaria</taxon>
        <taxon>Atherinomorphae</taxon>
        <taxon>Cyprinodontiformes</taxon>
        <taxon>Poeciliidae</taxon>
        <taxon>Poeciliinae</taxon>
        <taxon>Poecilia</taxon>
    </lineage>
</organism>
<reference evidence="3" key="1">
    <citation type="submission" date="2013-10" db="EMBL/GenBank/DDBJ databases">
        <authorList>
            <person name="Schartl M."/>
            <person name="Warren W."/>
        </authorList>
    </citation>
    <scope>NUCLEOTIDE SEQUENCE [LARGE SCALE GENOMIC DNA]</scope>
    <source>
        <strain evidence="3">female</strain>
    </source>
</reference>
<dbReference type="STRING" id="48698.ENSPFOP00000025374"/>
<dbReference type="PANTHER" id="PTHR46013">
    <property type="entry name" value="VASCULAR CELL ADHESION MOLECULE 1"/>
    <property type="match status" value="1"/>
</dbReference>
<feature type="domain" description="Ig-like" evidence="1">
    <location>
        <begin position="272"/>
        <end position="368"/>
    </location>
</feature>
<accession>A0A096M1T3</accession>
<dbReference type="SMART" id="SM00408">
    <property type="entry name" value="IGc2"/>
    <property type="match status" value="2"/>
</dbReference>
<sequence length="375" mass="41865">RSVCVLKGSSVSLTCFAENPAAPTSWHYLKENKTLRVIKEISPSVTYNITEDGTLTIRDVKKSDEYSFCCQKSGGECTENRTKLHVAGVISELQVKVFPASEGQKVTLMCSSSCSLTESPAAFIWYQNGEFLYEDWSPWYQELVSSDQAVRYSCAIKGYEDLRAPDVSVDFINSDCFGVTYSNRSLCVLEGASVNISSKYTKEYPAISDLLLWYKIKRDMKEEADVTAMEAGGRVEHNMNKYEHTLTINNLMKNDSGEYMFTLNKYHMCEQPDLLGAILVVTGSSLKVTMTPSDVVTKGQKVTLTCSTSCPLSEETTYLWFFNEQPLSLSGGHNKQVVLNPVRSWHAGKYSCAIRTPQNISSTLEVLTVRGPVFL</sequence>
<reference evidence="2" key="2">
    <citation type="submission" date="2025-08" db="UniProtKB">
        <authorList>
            <consortium name="Ensembl"/>
        </authorList>
    </citation>
    <scope>IDENTIFICATION</scope>
</reference>
<dbReference type="Ensembl" id="ENSPFOT00000026833.1">
    <property type="protein sequence ID" value="ENSPFOP00000025374.1"/>
    <property type="gene ID" value="ENSPFOG00000024357.1"/>
</dbReference>
<name>A0A096M1T3_POEFO</name>
<dbReference type="AlphaFoldDB" id="A0A096M1T3"/>
<feature type="domain" description="Ig-like" evidence="1">
    <location>
        <begin position="100"/>
        <end position="170"/>
    </location>
</feature>
<dbReference type="Pfam" id="PF13895">
    <property type="entry name" value="Ig_2"/>
    <property type="match status" value="1"/>
</dbReference>
<dbReference type="SUPFAM" id="SSF48726">
    <property type="entry name" value="Immunoglobulin"/>
    <property type="match status" value="3"/>
</dbReference>
<evidence type="ECO:0000313" key="2">
    <source>
        <dbReference type="Ensembl" id="ENSPFOP00000025374.1"/>
    </source>
</evidence>
<dbReference type="Proteomes" id="UP000028760">
    <property type="component" value="Unassembled WGS sequence"/>
</dbReference>
<dbReference type="SMART" id="SM00409">
    <property type="entry name" value="IG"/>
    <property type="match status" value="4"/>
</dbReference>
<dbReference type="GeneTree" id="ENSGT00940000169291"/>
<dbReference type="OMA" id="RSWHAGK"/>
<dbReference type="Gene3D" id="2.60.40.10">
    <property type="entry name" value="Immunoglobulins"/>
    <property type="match status" value="4"/>
</dbReference>